<sequence>MRLGQKPWPKSNSETVSSWLPWLSWLSLAGHIRQRHADERGCPMVTSRKRGLLRPSAKRGEQASVASTERDSKERKHGAECVIGGGIADDCDWRRDVQWVSGWRSNLAPMLLLLVPAAALPCALTSILAVSHEVQERGKGTTMCPCACHLARSGSQRRAAVTQARALFLRNGIILVESLALSLWTQVMRTARSRRQRSCSGSSHHWKGAIGLRNAIRSQQWCVKTSRR</sequence>
<accession>A0A6A6SUX0</accession>
<reference evidence="2" key="1">
    <citation type="journal article" date="2020" name="Stud. Mycol.">
        <title>101 Dothideomycetes genomes: a test case for predicting lifestyles and emergence of pathogens.</title>
        <authorList>
            <person name="Haridas S."/>
            <person name="Albert R."/>
            <person name="Binder M."/>
            <person name="Bloem J."/>
            <person name="Labutti K."/>
            <person name="Salamov A."/>
            <person name="Andreopoulos B."/>
            <person name="Baker S."/>
            <person name="Barry K."/>
            <person name="Bills G."/>
            <person name="Bluhm B."/>
            <person name="Cannon C."/>
            <person name="Castanera R."/>
            <person name="Culley D."/>
            <person name="Daum C."/>
            <person name="Ezra D."/>
            <person name="Gonzalez J."/>
            <person name="Henrissat B."/>
            <person name="Kuo A."/>
            <person name="Liang C."/>
            <person name="Lipzen A."/>
            <person name="Lutzoni F."/>
            <person name="Magnuson J."/>
            <person name="Mondo S."/>
            <person name="Nolan M."/>
            <person name="Ohm R."/>
            <person name="Pangilinan J."/>
            <person name="Park H.-J."/>
            <person name="Ramirez L."/>
            <person name="Alfaro M."/>
            <person name="Sun H."/>
            <person name="Tritt A."/>
            <person name="Yoshinaga Y."/>
            <person name="Zwiers L.-H."/>
            <person name="Turgeon B."/>
            <person name="Goodwin S."/>
            <person name="Spatafora J."/>
            <person name="Crous P."/>
            <person name="Grigoriev I."/>
        </authorList>
    </citation>
    <scope>NUCLEOTIDE SEQUENCE</scope>
    <source>
        <strain evidence="2">CBS 122681</strain>
    </source>
</reference>
<dbReference type="EMBL" id="MU004427">
    <property type="protein sequence ID" value="KAF2651372.1"/>
    <property type="molecule type" value="Genomic_DNA"/>
</dbReference>
<name>A0A6A6SUX0_9PLEO</name>
<evidence type="ECO:0000256" key="1">
    <source>
        <dbReference type="SAM" id="MobiDB-lite"/>
    </source>
</evidence>
<gene>
    <name evidence="2" type="ORF">K491DRAFT_97405</name>
</gene>
<evidence type="ECO:0000313" key="2">
    <source>
        <dbReference type="EMBL" id="KAF2651372.1"/>
    </source>
</evidence>
<proteinExistence type="predicted"/>
<keyword evidence="3" id="KW-1185">Reference proteome</keyword>
<evidence type="ECO:0000313" key="3">
    <source>
        <dbReference type="Proteomes" id="UP000799324"/>
    </source>
</evidence>
<organism evidence="2 3">
    <name type="scientific">Lophiostoma macrostomum CBS 122681</name>
    <dbReference type="NCBI Taxonomy" id="1314788"/>
    <lineage>
        <taxon>Eukaryota</taxon>
        <taxon>Fungi</taxon>
        <taxon>Dikarya</taxon>
        <taxon>Ascomycota</taxon>
        <taxon>Pezizomycotina</taxon>
        <taxon>Dothideomycetes</taxon>
        <taxon>Pleosporomycetidae</taxon>
        <taxon>Pleosporales</taxon>
        <taxon>Lophiostomataceae</taxon>
        <taxon>Lophiostoma</taxon>
    </lineage>
</organism>
<protein>
    <submittedName>
        <fullName evidence="2">Uncharacterized protein</fullName>
    </submittedName>
</protein>
<dbReference type="AlphaFoldDB" id="A0A6A6SUX0"/>
<feature type="region of interest" description="Disordered" evidence="1">
    <location>
        <begin position="53"/>
        <end position="72"/>
    </location>
</feature>
<dbReference type="Proteomes" id="UP000799324">
    <property type="component" value="Unassembled WGS sequence"/>
</dbReference>